<dbReference type="AlphaFoldDB" id="A0A4Q7MTK8"/>
<proteinExistence type="predicted"/>
<protein>
    <submittedName>
        <fullName evidence="1">Putative secreted protein (Por secretion system target)</fullName>
    </submittedName>
</protein>
<organism evidence="1 2">
    <name type="scientific">Pseudobacter ginsenosidimutans</name>
    <dbReference type="NCBI Taxonomy" id="661488"/>
    <lineage>
        <taxon>Bacteria</taxon>
        <taxon>Pseudomonadati</taxon>
        <taxon>Bacteroidota</taxon>
        <taxon>Chitinophagia</taxon>
        <taxon>Chitinophagales</taxon>
        <taxon>Chitinophagaceae</taxon>
        <taxon>Pseudobacter</taxon>
    </lineage>
</organism>
<accession>A0A4Q7MTK8</accession>
<dbReference type="NCBIfam" id="TIGR04183">
    <property type="entry name" value="Por_Secre_tail"/>
    <property type="match status" value="1"/>
</dbReference>
<sequence length="531" mass="58514">MKILISHIIYILLICCFTETKAQSGFYVPQSARIFFVGDTATIFSNVLNAGKLGLGKNAVVNFKGKHWENESGAFITDESNGGDGVNGTGGLLRFNSDMESQSLFGAYNAASRLGPAFAKIELANRFGLQLTGSSTKVLSEMKFTSGLLFLGNNIFSVGNNNPGIIEGYDSARYFVTGNQPGNGLLIRENISITDGIIVFPLGTKPHAYTPGAIHSTVTTGDDYYMGVFDSVKALVTSGENLQDSSVNKTWELGKINRPDEDEVYVYLQHLVGDEGSIFAARRSSAYISHYNGSGWDSTTQQAAPATGFLTRGAPLSNAGVNNRQINGLIGRSSFYTKFTGVNRPLPVETRAFLNAYRTDWRWVKVYWTTKPEIDQDYFVVQRRLSTEAEFHNIDTVKSQAPNGNSINHLNYTIMDENTHTGISYYRLQLVNLRNEQAYSNMVAVKGKPGGYQLMIWPNPTTGRFVVGISGAAVVKNIIVWDIMGRRVREEKVGERSIIEMQLFIPGTYMISFVGASGEILETKKLLVQPY</sequence>
<dbReference type="RefSeq" id="WP_225980088.1">
    <property type="nucleotide sequence ID" value="NZ_CP042431.1"/>
</dbReference>
<reference evidence="1 2" key="1">
    <citation type="submission" date="2019-02" db="EMBL/GenBank/DDBJ databases">
        <title>Genomic Encyclopedia of Type Strains, Phase IV (KMG-IV): sequencing the most valuable type-strain genomes for metagenomic binning, comparative biology and taxonomic classification.</title>
        <authorList>
            <person name="Goeker M."/>
        </authorList>
    </citation>
    <scope>NUCLEOTIDE SEQUENCE [LARGE SCALE GENOMIC DNA]</scope>
    <source>
        <strain evidence="1 2">DSM 18116</strain>
    </source>
</reference>
<name>A0A4Q7MTK8_9BACT</name>
<evidence type="ECO:0000313" key="1">
    <source>
        <dbReference type="EMBL" id="RZS71858.1"/>
    </source>
</evidence>
<dbReference type="Proteomes" id="UP000293874">
    <property type="component" value="Unassembled WGS sequence"/>
</dbReference>
<evidence type="ECO:0000313" key="2">
    <source>
        <dbReference type="Proteomes" id="UP000293874"/>
    </source>
</evidence>
<keyword evidence="2" id="KW-1185">Reference proteome</keyword>
<dbReference type="EMBL" id="SGXA01000002">
    <property type="protein sequence ID" value="RZS71858.1"/>
    <property type="molecule type" value="Genomic_DNA"/>
</dbReference>
<comment type="caution">
    <text evidence="1">The sequence shown here is derived from an EMBL/GenBank/DDBJ whole genome shotgun (WGS) entry which is preliminary data.</text>
</comment>
<dbReference type="InterPro" id="IPR026444">
    <property type="entry name" value="Secre_tail"/>
</dbReference>
<gene>
    <name evidence="1" type="ORF">EV199_3771</name>
</gene>